<dbReference type="EMBL" id="CYHB01000004">
    <property type="protein sequence ID" value="CUA86629.1"/>
    <property type="molecule type" value="Genomic_DNA"/>
</dbReference>
<name>A0A0K6H733_9GAMM</name>
<accession>A0A0K6H733</accession>
<sequence length="148" mass="16639">MKLMLAILWKIGIAGEYVFCCAVLRTRAITVRRTTRRRTLNITLVVGITSLRSSRRRTLSNILATGITSLRSSRRRTLSNILATGITSLRSSRRRTLSNILATGITSLRSSRRRTPGYSFAITLRRPLRRELVTKSASPSVSKCWSSE</sequence>
<dbReference type="AlphaFoldDB" id="A0A0K6H733"/>
<evidence type="ECO:0000313" key="2">
    <source>
        <dbReference type="Proteomes" id="UP000182598"/>
    </source>
</evidence>
<protein>
    <submittedName>
        <fullName evidence="1">Uncharacterized protein</fullName>
    </submittedName>
</protein>
<keyword evidence="2" id="KW-1185">Reference proteome</keyword>
<reference evidence="2" key="1">
    <citation type="submission" date="2015-08" db="EMBL/GenBank/DDBJ databases">
        <authorList>
            <person name="Varghese N."/>
        </authorList>
    </citation>
    <scope>NUCLEOTIDE SEQUENCE [LARGE SCALE GENOMIC DNA]</scope>
    <source>
        <strain evidence="2">DSM 27808</strain>
    </source>
</reference>
<organism evidence="1 2">
    <name type="scientific">Pseudidiomarina woesei</name>
    <dbReference type="NCBI Taxonomy" id="1381080"/>
    <lineage>
        <taxon>Bacteria</taxon>
        <taxon>Pseudomonadati</taxon>
        <taxon>Pseudomonadota</taxon>
        <taxon>Gammaproteobacteria</taxon>
        <taxon>Alteromonadales</taxon>
        <taxon>Idiomarinaceae</taxon>
        <taxon>Pseudidiomarina</taxon>
    </lineage>
</organism>
<gene>
    <name evidence="1" type="ORF">Ga0061064_1545</name>
</gene>
<dbReference type="Proteomes" id="UP000182598">
    <property type="component" value="Unassembled WGS sequence"/>
</dbReference>
<evidence type="ECO:0000313" key="1">
    <source>
        <dbReference type="EMBL" id="CUA86629.1"/>
    </source>
</evidence>
<proteinExistence type="predicted"/>